<feature type="compositionally biased region" description="Basic and acidic residues" evidence="1">
    <location>
        <begin position="520"/>
        <end position="531"/>
    </location>
</feature>
<evidence type="ECO:0000256" key="3">
    <source>
        <dbReference type="SAM" id="SignalP"/>
    </source>
</evidence>
<dbReference type="Gene3D" id="2.120.10.80">
    <property type="entry name" value="Kelch-type beta propeller"/>
    <property type="match status" value="1"/>
</dbReference>
<feature type="compositionally biased region" description="Acidic residues" evidence="1">
    <location>
        <begin position="461"/>
        <end position="470"/>
    </location>
</feature>
<feature type="signal peptide" evidence="3">
    <location>
        <begin position="1"/>
        <end position="20"/>
    </location>
</feature>
<proteinExistence type="predicted"/>
<name>A0ABR4IVR4_9EURO</name>
<evidence type="ECO:0000313" key="5">
    <source>
        <dbReference type="Proteomes" id="UP001610446"/>
    </source>
</evidence>
<sequence>MLLSLSLGLAALAWMRPAFGAPDDVCSLFGQRAAIVNNRLYFMGGNYSTEGLAAEVGDEPGEPAANLYHLELDAQFPVEQSIPASALGRQPIHENETLAYNMAFTSTGVNRNRAIWTINGTVYVFGGDYRTPITRIAAYDTAVGRWEEVEVAGGAFNIGQRQNPLYASAPEAGFGFMLGGYDPMVSGMIRFDASNPDNLSWTNETLENGSSGIEVPNLYSGAMVYIPAGRQGMLIAFGGGNFSTGITEDGWAESASDWLTIYVYDIESHTWWAQQASGESPRYRLNFGTAVSASPDGSGFHITTYGGWLGGRTSRAYEDVYVLSIPAFVWVNATPTEPAPRVSAANSSYGRSILAGACHTYRGSQMIVLGGKMYNKAIEWWHGTCGDGFSPTRVLDLSTYEWRDTLDTEAEYRVPEVIYRSIAGNSEGLIGTIPAAGFADPTLSSLLHERVSATATPSPSPEEDNDEPETESTSSTNTGAIAGGVVGGVAGLTLVLAAGWFLIRKRKRQKLAELGAGEEPTSRKVAEERSTELQGGPLSELGSDRSPMVCAELA</sequence>
<keyword evidence="5" id="KW-1185">Reference proteome</keyword>
<dbReference type="Gene3D" id="1.20.5.510">
    <property type="entry name" value="Single helix bin"/>
    <property type="match status" value="1"/>
</dbReference>
<keyword evidence="3" id="KW-0732">Signal</keyword>
<keyword evidence="2" id="KW-0472">Membrane</keyword>
<comment type="caution">
    <text evidence="4">The sequence shown here is derived from an EMBL/GenBank/DDBJ whole genome shotgun (WGS) entry which is preliminary data.</text>
</comment>
<evidence type="ECO:0000313" key="4">
    <source>
        <dbReference type="EMBL" id="KAL2831845.1"/>
    </source>
</evidence>
<keyword evidence="2" id="KW-0812">Transmembrane</keyword>
<gene>
    <name evidence="4" type="ORF">BJY01DRAFT_226384</name>
</gene>
<feature type="region of interest" description="Disordered" evidence="1">
    <location>
        <begin position="452"/>
        <end position="479"/>
    </location>
</feature>
<reference evidence="4 5" key="1">
    <citation type="submission" date="2024-07" db="EMBL/GenBank/DDBJ databases">
        <title>Section-level genome sequencing and comparative genomics of Aspergillus sections Usti and Cavernicolus.</title>
        <authorList>
            <consortium name="Lawrence Berkeley National Laboratory"/>
            <person name="Nybo J.L."/>
            <person name="Vesth T.C."/>
            <person name="Theobald S."/>
            <person name="Frisvad J.C."/>
            <person name="Larsen T.O."/>
            <person name="Kjaerboelling I."/>
            <person name="Rothschild-Mancinelli K."/>
            <person name="Lyhne E.K."/>
            <person name="Kogle M.E."/>
            <person name="Barry K."/>
            <person name="Clum A."/>
            <person name="Na H."/>
            <person name="Ledsgaard L."/>
            <person name="Lin J."/>
            <person name="Lipzen A."/>
            <person name="Kuo A."/>
            <person name="Riley R."/>
            <person name="Mondo S."/>
            <person name="Labutti K."/>
            <person name="Haridas S."/>
            <person name="Pangalinan J."/>
            <person name="Salamov A.A."/>
            <person name="Simmons B.A."/>
            <person name="Magnuson J.K."/>
            <person name="Chen J."/>
            <person name="Drula E."/>
            <person name="Henrissat B."/>
            <person name="Wiebenga A."/>
            <person name="Lubbers R.J."/>
            <person name="Gomes A.C."/>
            <person name="Makela M.R."/>
            <person name="Stajich J."/>
            <person name="Grigoriev I.V."/>
            <person name="Mortensen U.H."/>
            <person name="De Vries R.P."/>
            <person name="Baker S.E."/>
            <person name="Andersen M.R."/>
        </authorList>
    </citation>
    <scope>NUCLEOTIDE SEQUENCE [LARGE SCALE GENOMIC DNA]</scope>
    <source>
        <strain evidence="4 5">CBS 123904</strain>
    </source>
</reference>
<feature type="transmembrane region" description="Helical" evidence="2">
    <location>
        <begin position="480"/>
        <end position="503"/>
    </location>
</feature>
<dbReference type="SUPFAM" id="SSF50965">
    <property type="entry name" value="Galactose oxidase, central domain"/>
    <property type="match status" value="1"/>
</dbReference>
<keyword evidence="2" id="KW-1133">Transmembrane helix</keyword>
<accession>A0ABR4IVR4</accession>
<organism evidence="4 5">
    <name type="scientific">Aspergillus pseudoustus</name>
    <dbReference type="NCBI Taxonomy" id="1810923"/>
    <lineage>
        <taxon>Eukaryota</taxon>
        <taxon>Fungi</taxon>
        <taxon>Dikarya</taxon>
        <taxon>Ascomycota</taxon>
        <taxon>Pezizomycotina</taxon>
        <taxon>Eurotiomycetes</taxon>
        <taxon>Eurotiomycetidae</taxon>
        <taxon>Eurotiales</taxon>
        <taxon>Aspergillaceae</taxon>
        <taxon>Aspergillus</taxon>
        <taxon>Aspergillus subgen. Nidulantes</taxon>
    </lineage>
</organism>
<dbReference type="PANTHER" id="PTHR23244:SF490">
    <property type="entry name" value="KELCH REPEAT PROTEIN"/>
    <property type="match status" value="1"/>
</dbReference>
<dbReference type="PANTHER" id="PTHR23244">
    <property type="entry name" value="KELCH REPEAT DOMAIN"/>
    <property type="match status" value="1"/>
</dbReference>
<feature type="chain" id="PRO_5047208502" description="Kelch repeat protein" evidence="3">
    <location>
        <begin position="21"/>
        <end position="554"/>
    </location>
</feature>
<dbReference type="InterPro" id="IPR011043">
    <property type="entry name" value="Gal_Oxase/kelch_b-propeller"/>
</dbReference>
<dbReference type="EMBL" id="JBFXLU010000276">
    <property type="protein sequence ID" value="KAL2831845.1"/>
    <property type="molecule type" value="Genomic_DNA"/>
</dbReference>
<evidence type="ECO:0000256" key="2">
    <source>
        <dbReference type="SAM" id="Phobius"/>
    </source>
</evidence>
<evidence type="ECO:0000256" key="1">
    <source>
        <dbReference type="SAM" id="MobiDB-lite"/>
    </source>
</evidence>
<evidence type="ECO:0008006" key="6">
    <source>
        <dbReference type="Google" id="ProtNLM"/>
    </source>
</evidence>
<feature type="region of interest" description="Disordered" evidence="1">
    <location>
        <begin position="513"/>
        <end position="554"/>
    </location>
</feature>
<dbReference type="InterPro" id="IPR015915">
    <property type="entry name" value="Kelch-typ_b-propeller"/>
</dbReference>
<dbReference type="Proteomes" id="UP001610446">
    <property type="component" value="Unassembled WGS sequence"/>
</dbReference>
<protein>
    <recommendedName>
        <fullName evidence="6">Kelch repeat protein</fullName>
    </recommendedName>
</protein>